<keyword evidence="3" id="KW-1185">Reference proteome</keyword>
<protein>
    <submittedName>
        <fullName evidence="2">Uncharacterized protein</fullName>
    </submittedName>
</protein>
<dbReference type="EMBL" id="BRXY01000228">
    <property type="protein sequence ID" value="GMH78922.1"/>
    <property type="molecule type" value="Genomic_DNA"/>
</dbReference>
<comment type="caution">
    <text evidence="2">The sequence shown here is derived from an EMBL/GenBank/DDBJ whole genome shotgun (WGS) entry which is preliminary data.</text>
</comment>
<dbReference type="AlphaFoldDB" id="A0A9W7B0M1"/>
<sequence>MSPEEATTTTTSSATTSSTTSTSSQPPTSRPTTSSQPPPALKKYLPPLTLKGFQVWSLRPRMSSKPVPSTPLYTLKPPITSTPQLPVTSVFTVPMYLDRMIGLGVQFTKVVDLTAFNVNHNRQLDHNANETTAHETTALFNTPNPPNTVINSFNDAEEWDDYSVEKVVLVPSSPSNLYPPPSLLHPPLTSPGNLALYCYDSSITRYATIYYLCKILRWPFQVAYSHVGGHWDPKAVSLLINHFHYSGPTEIHTTPPPPWITSPYPKTLLKNYVSDGFALPLPVVKKRRLESPKVTQSPWVKLDINSKIHSRVTSVIKSMLLKPSPSLVSLTPSEVMLKIKMDNVAVTWIPEGTLTKILYLRDGVFGLQNDQINHIPKVTLNNARGEKTHRTLLCGYVTHEVERGRRFLAFDLEVEEGRGVKGRPFERRERLKNIVKNRVLREGEGVITSVMNIFKPDKLGWMLNEFKPEGGCRGVEVKDMVDGGGGVCWDLEGLKTLINKEENAEGQKP</sequence>
<reference evidence="3" key="1">
    <citation type="journal article" date="2023" name="Commun. Biol.">
        <title>Genome analysis of Parmales, the sister group of diatoms, reveals the evolutionary specialization of diatoms from phago-mixotrophs to photoautotrophs.</title>
        <authorList>
            <person name="Ban H."/>
            <person name="Sato S."/>
            <person name="Yoshikawa S."/>
            <person name="Yamada K."/>
            <person name="Nakamura Y."/>
            <person name="Ichinomiya M."/>
            <person name="Sato N."/>
            <person name="Blanc-Mathieu R."/>
            <person name="Endo H."/>
            <person name="Kuwata A."/>
            <person name="Ogata H."/>
        </authorList>
    </citation>
    <scope>NUCLEOTIDE SEQUENCE [LARGE SCALE GENOMIC DNA]</scope>
    <source>
        <strain evidence="3">NIES 3701</strain>
    </source>
</reference>
<organism evidence="2 3">
    <name type="scientific">Triparma strigata</name>
    <dbReference type="NCBI Taxonomy" id="1606541"/>
    <lineage>
        <taxon>Eukaryota</taxon>
        <taxon>Sar</taxon>
        <taxon>Stramenopiles</taxon>
        <taxon>Ochrophyta</taxon>
        <taxon>Bolidophyceae</taxon>
        <taxon>Parmales</taxon>
        <taxon>Triparmaceae</taxon>
        <taxon>Triparma</taxon>
    </lineage>
</organism>
<evidence type="ECO:0000313" key="2">
    <source>
        <dbReference type="EMBL" id="GMH78922.1"/>
    </source>
</evidence>
<feature type="region of interest" description="Disordered" evidence="1">
    <location>
        <begin position="1"/>
        <end position="45"/>
    </location>
</feature>
<name>A0A9W7B0M1_9STRA</name>
<accession>A0A9W7B0M1</accession>
<dbReference type="Proteomes" id="UP001165085">
    <property type="component" value="Unassembled WGS sequence"/>
</dbReference>
<gene>
    <name evidence="2" type="ORF">TrST_g6133</name>
</gene>
<evidence type="ECO:0000256" key="1">
    <source>
        <dbReference type="SAM" id="MobiDB-lite"/>
    </source>
</evidence>
<proteinExistence type="predicted"/>
<evidence type="ECO:0000313" key="3">
    <source>
        <dbReference type="Proteomes" id="UP001165085"/>
    </source>
</evidence>
<dbReference type="OrthoDB" id="10523701at2759"/>